<dbReference type="AlphaFoldDB" id="A0AAE4D0G7"/>
<dbReference type="Pfam" id="PF01156">
    <property type="entry name" value="IU_nuc_hydro"/>
    <property type="match status" value="1"/>
</dbReference>
<dbReference type="Gene3D" id="3.90.245.10">
    <property type="entry name" value="Ribonucleoside hydrolase-like"/>
    <property type="match status" value="1"/>
</dbReference>
<dbReference type="RefSeq" id="WP_310428655.1">
    <property type="nucleotide sequence ID" value="NZ_JAVDYC010000001.1"/>
</dbReference>
<dbReference type="PANTHER" id="PTHR12304">
    <property type="entry name" value="INOSINE-URIDINE PREFERRING NUCLEOSIDE HYDROLASE"/>
    <property type="match status" value="1"/>
</dbReference>
<keyword evidence="2 4" id="KW-0326">Glycosidase</keyword>
<dbReference type="GO" id="GO:0008477">
    <property type="term" value="F:purine nucleosidase activity"/>
    <property type="evidence" value="ECO:0007669"/>
    <property type="project" value="TreeGrafter"/>
</dbReference>
<dbReference type="GO" id="GO:0005829">
    <property type="term" value="C:cytosol"/>
    <property type="evidence" value="ECO:0007669"/>
    <property type="project" value="TreeGrafter"/>
</dbReference>
<reference evidence="4 5" key="1">
    <citation type="submission" date="2023-07" db="EMBL/GenBank/DDBJ databases">
        <title>Sequencing the genomes of 1000 actinobacteria strains.</title>
        <authorList>
            <person name="Klenk H.-P."/>
        </authorList>
    </citation>
    <scope>NUCLEOTIDE SEQUENCE [LARGE SCALE GENOMIC DNA]</scope>
    <source>
        <strain evidence="4 5">DSM 44711</strain>
    </source>
</reference>
<dbReference type="Proteomes" id="UP001183629">
    <property type="component" value="Unassembled WGS sequence"/>
</dbReference>
<dbReference type="EMBL" id="JAVDYC010000001">
    <property type="protein sequence ID" value="MDR7327914.1"/>
    <property type="molecule type" value="Genomic_DNA"/>
</dbReference>
<evidence type="ECO:0000259" key="3">
    <source>
        <dbReference type="Pfam" id="PF01156"/>
    </source>
</evidence>
<comment type="caution">
    <text evidence="4">The sequence shown here is derived from an EMBL/GenBank/DDBJ whole genome shotgun (WGS) entry which is preliminary data.</text>
</comment>
<dbReference type="PANTHER" id="PTHR12304:SF4">
    <property type="entry name" value="URIDINE NUCLEOSIDASE"/>
    <property type="match status" value="1"/>
</dbReference>
<evidence type="ECO:0000256" key="1">
    <source>
        <dbReference type="ARBA" id="ARBA00022801"/>
    </source>
</evidence>
<dbReference type="InterPro" id="IPR023186">
    <property type="entry name" value="IUNH"/>
</dbReference>
<dbReference type="EC" id="3.2.-.-" evidence="4"/>
<proteinExistence type="predicted"/>
<dbReference type="InterPro" id="IPR001910">
    <property type="entry name" value="Inosine/uridine_hydrolase_dom"/>
</dbReference>
<gene>
    <name evidence="4" type="ORF">J2S44_008164</name>
</gene>
<dbReference type="SUPFAM" id="SSF53590">
    <property type="entry name" value="Nucleoside hydrolase"/>
    <property type="match status" value="1"/>
</dbReference>
<keyword evidence="1 4" id="KW-0378">Hydrolase</keyword>
<accession>A0AAE4D0G7</accession>
<evidence type="ECO:0000313" key="4">
    <source>
        <dbReference type="EMBL" id="MDR7327914.1"/>
    </source>
</evidence>
<dbReference type="InterPro" id="IPR036452">
    <property type="entry name" value="Ribo_hydro-like"/>
</dbReference>
<sequence length="310" mass="30721">MDGLTPLLIDCDPGIDDMVALLLACASPEVELLGVSTVAGNVGGALTARNALDVLALAGRPDVPVAVGADRPLVVAGLRGHRGAHGDSGLGGARLPVSPAEPVGVHAVSFLAAAIESADRPVTLVATGPLTNVALLFAVYPAVAARLGRLVVMGGAAGGGNITPVAEFNVWADPEAAYRVLTAPGLARVVPTTVVGLDVTLRTLIGPVDAARLRAAGGAGSLVADAIAEYVHGAPAGGGVPMHDAVAVAEAVRPGILECRPARVVVDHGLGAERGRTRVDPVGPGGSSGVSVAVGADFAAVVRFVLDRIV</sequence>
<feature type="domain" description="Inosine/uridine-preferring nucleoside hydrolase" evidence="3">
    <location>
        <begin position="7"/>
        <end position="301"/>
    </location>
</feature>
<evidence type="ECO:0000256" key="2">
    <source>
        <dbReference type="ARBA" id="ARBA00023295"/>
    </source>
</evidence>
<evidence type="ECO:0000313" key="5">
    <source>
        <dbReference type="Proteomes" id="UP001183629"/>
    </source>
</evidence>
<keyword evidence="5" id="KW-1185">Reference proteome</keyword>
<dbReference type="GO" id="GO:0006152">
    <property type="term" value="P:purine nucleoside catabolic process"/>
    <property type="evidence" value="ECO:0007669"/>
    <property type="project" value="TreeGrafter"/>
</dbReference>
<protein>
    <submittedName>
        <fullName evidence="4">Pyrimidine-specific ribonucleoside hydrolase</fullName>
        <ecNumber evidence="4">3.2.-.-</ecNumber>
    </submittedName>
</protein>
<organism evidence="4 5">
    <name type="scientific">Catenuloplanes niger</name>
    <dbReference type="NCBI Taxonomy" id="587534"/>
    <lineage>
        <taxon>Bacteria</taxon>
        <taxon>Bacillati</taxon>
        <taxon>Actinomycetota</taxon>
        <taxon>Actinomycetes</taxon>
        <taxon>Micromonosporales</taxon>
        <taxon>Micromonosporaceae</taxon>
        <taxon>Catenuloplanes</taxon>
    </lineage>
</organism>
<name>A0AAE4D0G7_9ACTN</name>